<gene>
    <name evidence="3" type="ORF">GCM10007420_24950</name>
</gene>
<evidence type="ECO:0000259" key="2">
    <source>
        <dbReference type="Pfam" id="PF12697"/>
    </source>
</evidence>
<name>A0ABQ1XZ87_9PROT</name>
<dbReference type="GO" id="GO:0016787">
    <property type="term" value="F:hydrolase activity"/>
    <property type="evidence" value="ECO:0007669"/>
    <property type="project" value="UniProtKB-KW"/>
</dbReference>
<dbReference type="SUPFAM" id="SSF53474">
    <property type="entry name" value="alpha/beta-Hydrolases"/>
    <property type="match status" value="1"/>
</dbReference>
<organism evidence="3 4">
    <name type="scientific">Glycocaulis albus</name>
    <dbReference type="NCBI Taxonomy" id="1382801"/>
    <lineage>
        <taxon>Bacteria</taxon>
        <taxon>Pseudomonadati</taxon>
        <taxon>Pseudomonadota</taxon>
        <taxon>Alphaproteobacteria</taxon>
        <taxon>Maricaulales</taxon>
        <taxon>Maricaulaceae</taxon>
        <taxon>Glycocaulis</taxon>
    </lineage>
</organism>
<sequence>MWGRLKDAAIAGVTGAFVVAGLASAEDRFIVEREGDSSAQTVVFVPGLASSGETWRAAVDALGDTVDAHVITLAGFAGVPAVETGGSFVESAASAIADYIVAGDYTDVAVVGHSLGGQVALQVAARAPERVGGVVVVDSVPFYARLFNTLTTPEQAAANASGISAQFRAMTQEQYLAMMEQGLPVQSLDTGFHPVLMEWVAASDRGAVADAFAEVAGRDFSPVLDDVSAPVLVLTAWAPGSPMDSEAVQRLYAGQYAPLENASVEVIEGARHFLMIDQPDAFNARLARFLSERR</sequence>
<evidence type="ECO:0000313" key="3">
    <source>
        <dbReference type="EMBL" id="GGH07279.1"/>
    </source>
</evidence>
<evidence type="ECO:0000313" key="4">
    <source>
        <dbReference type="Proteomes" id="UP000648722"/>
    </source>
</evidence>
<dbReference type="InterPro" id="IPR000073">
    <property type="entry name" value="AB_hydrolase_1"/>
</dbReference>
<dbReference type="Proteomes" id="UP000648722">
    <property type="component" value="Unassembled WGS sequence"/>
</dbReference>
<accession>A0ABQ1XZ87</accession>
<comment type="caution">
    <text evidence="3">The sequence shown here is derived from an EMBL/GenBank/DDBJ whole genome shotgun (WGS) entry which is preliminary data.</text>
</comment>
<dbReference type="Pfam" id="PF12697">
    <property type="entry name" value="Abhydrolase_6"/>
    <property type="match status" value="1"/>
</dbReference>
<dbReference type="EMBL" id="BMFS01000014">
    <property type="protein sequence ID" value="GGH07279.1"/>
    <property type="molecule type" value="Genomic_DNA"/>
</dbReference>
<dbReference type="InterPro" id="IPR050266">
    <property type="entry name" value="AB_hydrolase_sf"/>
</dbReference>
<feature type="domain" description="AB hydrolase-1" evidence="2">
    <location>
        <begin position="42"/>
        <end position="284"/>
    </location>
</feature>
<dbReference type="PANTHER" id="PTHR43798:SF31">
    <property type="entry name" value="AB HYDROLASE SUPERFAMILY PROTEIN YCLE"/>
    <property type="match status" value="1"/>
</dbReference>
<dbReference type="RefSeq" id="WP_188452932.1">
    <property type="nucleotide sequence ID" value="NZ_BMFS01000014.1"/>
</dbReference>
<keyword evidence="1 3" id="KW-0378">Hydrolase</keyword>
<proteinExistence type="predicted"/>
<reference evidence="4" key="1">
    <citation type="journal article" date="2019" name="Int. J. Syst. Evol. Microbiol.">
        <title>The Global Catalogue of Microorganisms (GCM) 10K type strain sequencing project: providing services to taxonomists for standard genome sequencing and annotation.</title>
        <authorList>
            <consortium name="The Broad Institute Genomics Platform"/>
            <consortium name="The Broad Institute Genome Sequencing Center for Infectious Disease"/>
            <person name="Wu L."/>
            <person name="Ma J."/>
        </authorList>
    </citation>
    <scope>NUCLEOTIDE SEQUENCE [LARGE SCALE GENOMIC DNA]</scope>
    <source>
        <strain evidence="4">CGMCC 1.12766</strain>
    </source>
</reference>
<protein>
    <submittedName>
        <fullName evidence="3">Alpha/beta hydrolase</fullName>
    </submittedName>
</protein>
<evidence type="ECO:0000256" key="1">
    <source>
        <dbReference type="ARBA" id="ARBA00022801"/>
    </source>
</evidence>
<dbReference type="InterPro" id="IPR029058">
    <property type="entry name" value="AB_hydrolase_fold"/>
</dbReference>
<dbReference type="PANTHER" id="PTHR43798">
    <property type="entry name" value="MONOACYLGLYCEROL LIPASE"/>
    <property type="match status" value="1"/>
</dbReference>
<keyword evidence="4" id="KW-1185">Reference proteome</keyword>
<dbReference type="Gene3D" id="3.40.50.1820">
    <property type="entry name" value="alpha/beta hydrolase"/>
    <property type="match status" value="1"/>
</dbReference>